<dbReference type="AlphaFoldDB" id="A0A151GVS9"/>
<protein>
    <recommendedName>
        <fullName evidence="2">AMP-dependent synthetase/ligase domain-containing protein</fullName>
    </recommendedName>
</protein>
<evidence type="ECO:0000313" key="3">
    <source>
        <dbReference type="EMBL" id="KYK61153.1"/>
    </source>
</evidence>
<accession>A0A151GVS9</accession>
<dbReference type="Proteomes" id="UP000076580">
    <property type="component" value="Chromosome 01"/>
</dbReference>
<evidence type="ECO:0000256" key="1">
    <source>
        <dbReference type="ARBA" id="ARBA00022598"/>
    </source>
</evidence>
<dbReference type="RefSeq" id="XP_040660505.1">
    <property type="nucleotide sequence ID" value="XM_040799622.1"/>
</dbReference>
<dbReference type="GeneID" id="63714937"/>
<dbReference type="InterPro" id="IPR020459">
    <property type="entry name" value="AMP-binding"/>
</dbReference>
<feature type="domain" description="AMP-dependent synthetase/ligase" evidence="2">
    <location>
        <begin position="40"/>
        <end position="317"/>
    </location>
</feature>
<comment type="caution">
    <text evidence="3">The sequence shown here is derived from an EMBL/GenBank/DDBJ whole genome shotgun (WGS) entry which is preliminary data.</text>
</comment>
<dbReference type="PANTHER" id="PTHR45527">
    <property type="entry name" value="NONRIBOSOMAL PEPTIDE SYNTHETASE"/>
    <property type="match status" value="1"/>
</dbReference>
<dbReference type="GO" id="GO:0044550">
    <property type="term" value="P:secondary metabolite biosynthetic process"/>
    <property type="evidence" value="ECO:0007669"/>
    <property type="project" value="TreeGrafter"/>
</dbReference>
<organism evidence="3 4">
    <name type="scientific">Drechmeria coniospora</name>
    <name type="common">Nematophagous fungus</name>
    <name type="synonym">Meria coniospora</name>
    <dbReference type="NCBI Taxonomy" id="98403"/>
    <lineage>
        <taxon>Eukaryota</taxon>
        <taxon>Fungi</taxon>
        <taxon>Dikarya</taxon>
        <taxon>Ascomycota</taxon>
        <taxon>Pezizomycotina</taxon>
        <taxon>Sordariomycetes</taxon>
        <taxon>Hypocreomycetidae</taxon>
        <taxon>Hypocreales</taxon>
        <taxon>Ophiocordycipitaceae</taxon>
        <taxon>Drechmeria</taxon>
    </lineage>
</organism>
<gene>
    <name evidence="3" type="ORF">DCS_02294</name>
</gene>
<dbReference type="InterPro" id="IPR000873">
    <property type="entry name" value="AMP-dep_synth/lig_dom"/>
</dbReference>
<keyword evidence="1" id="KW-0436">Ligase</keyword>
<dbReference type="GO" id="GO:0031177">
    <property type="term" value="F:phosphopantetheine binding"/>
    <property type="evidence" value="ECO:0007669"/>
    <property type="project" value="TreeGrafter"/>
</dbReference>
<dbReference type="InParanoid" id="A0A151GVS9"/>
<dbReference type="FunFam" id="3.40.50.980:FF:000001">
    <property type="entry name" value="Non-ribosomal peptide synthetase"/>
    <property type="match status" value="1"/>
</dbReference>
<keyword evidence="4" id="KW-1185">Reference proteome</keyword>
<name>A0A151GVS9_DRECN</name>
<proteinExistence type="predicted"/>
<dbReference type="GO" id="GO:0016874">
    <property type="term" value="F:ligase activity"/>
    <property type="evidence" value="ECO:0007669"/>
    <property type="project" value="UniProtKB-KW"/>
</dbReference>
<dbReference type="SUPFAM" id="SSF56801">
    <property type="entry name" value="Acetyl-CoA synthetase-like"/>
    <property type="match status" value="1"/>
</dbReference>
<dbReference type="PRINTS" id="PR00154">
    <property type="entry name" value="AMPBINDING"/>
</dbReference>
<reference evidence="3 4" key="1">
    <citation type="journal article" date="2016" name="Sci. Rep.">
        <title>Insights into Adaptations to a Near-Obligate Nematode Endoparasitic Lifestyle from the Finished Genome of Drechmeria coniospora.</title>
        <authorList>
            <person name="Zhang L."/>
            <person name="Zhou Z."/>
            <person name="Guo Q."/>
            <person name="Fokkens L."/>
            <person name="Miskei M."/>
            <person name="Pocsi I."/>
            <person name="Zhang W."/>
            <person name="Chen M."/>
            <person name="Wang L."/>
            <person name="Sun Y."/>
            <person name="Donzelli B.G."/>
            <person name="Gibson D.M."/>
            <person name="Nelson D.R."/>
            <person name="Luo J.G."/>
            <person name="Rep M."/>
            <person name="Liu H."/>
            <person name="Yang S."/>
            <person name="Wang J."/>
            <person name="Krasnoff S.B."/>
            <person name="Xu Y."/>
            <person name="Molnar I."/>
            <person name="Lin M."/>
        </authorList>
    </citation>
    <scope>NUCLEOTIDE SEQUENCE [LARGE SCALE GENOMIC DNA]</scope>
    <source>
        <strain evidence="3 4">ARSEF 6962</strain>
    </source>
</reference>
<dbReference type="Pfam" id="PF00501">
    <property type="entry name" value="AMP-binding"/>
    <property type="match status" value="1"/>
</dbReference>
<dbReference type="GO" id="GO:0043041">
    <property type="term" value="P:amino acid activation for nonribosomal peptide biosynthetic process"/>
    <property type="evidence" value="ECO:0007669"/>
    <property type="project" value="TreeGrafter"/>
</dbReference>
<dbReference type="InterPro" id="IPR020845">
    <property type="entry name" value="AMP-binding_CS"/>
</dbReference>
<dbReference type="Gene3D" id="3.40.50.980">
    <property type="match status" value="2"/>
</dbReference>
<dbReference type="PANTHER" id="PTHR45527:SF1">
    <property type="entry name" value="FATTY ACID SYNTHASE"/>
    <property type="match status" value="1"/>
</dbReference>
<dbReference type="STRING" id="98403.A0A151GVS9"/>
<dbReference type="GO" id="GO:0005737">
    <property type="term" value="C:cytoplasm"/>
    <property type="evidence" value="ECO:0007669"/>
    <property type="project" value="TreeGrafter"/>
</dbReference>
<dbReference type="PROSITE" id="PS00455">
    <property type="entry name" value="AMP_BINDING"/>
    <property type="match status" value="1"/>
</dbReference>
<sequence length="321" mass="35362">MDTELSVLNANPTRIPGPNLLHHLITPSCELPAIDHLSRGQTTLYSYRQLHDAADAIANRISNHCAFTGRPRPDLVVPVLIHQSPLLYVSLLAILKAGGAFCPLYIDAPPERIRFILNDVSAEMVLVSDDLVPRIPSDVDVELIRVDRMDAYACAGAPDHRKPTPEDLAYVMYTSGSTGTPKGVGISHSAATQALLAHHRHIPSFSRFLQFAAPTFDVSVFEIFFPLFRGSTLISVPREEMLDDLPMVLRNMHIDACELTPTVAGSLLRKREHAPKLKLLLTIGEMLNSLVVNEFGGCPGKESVLWAMYGPTEATIHWYDA</sequence>
<evidence type="ECO:0000313" key="4">
    <source>
        <dbReference type="Proteomes" id="UP000076580"/>
    </source>
</evidence>
<dbReference type="EMBL" id="LAYC01000001">
    <property type="protein sequence ID" value="KYK61153.1"/>
    <property type="molecule type" value="Genomic_DNA"/>
</dbReference>
<evidence type="ECO:0000259" key="2">
    <source>
        <dbReference type="Pfam" id="PF00501"/>
    </source>
</evidence>